<organism evidence="1 2">
    <name type="scientific">Caerostris extrusa</name>
    <name type="common">Bark spider</name>
    <name type="synonym">Caerostris bankana</name>
    <dbReference type="NCBI Taxonomy" id="172846"/>
    <lineage>
        <taxon>Eukaryota</taxon>
        <taxon>Metazoa</taxon>
        <taxon>Ecdysozoa</taxon>
        <taxon>Arthropoda</taxon>
        <taxon>Chelicerata</taxon>
        <taxon>Arachnida</taxon>
        <taxon>Araneae</taxon>
        <taxon>Araneomorphae</taxon>
        <taxon>Entelegynae</taxon>
        <taxon>Araneoidea</taxon>
        <taxon>Araneidae</taxon>
        <taxon>Caerostris</taxon>
    </lineage>
</organism>
<evidence type="ECO:0000313" key="2">
    <source>
        <dbReference type="Proteomes" id="UP001054945"/>
    </source>
</evidence>
<name>A0AAV4MZV0_CAEEX</name>
<dbReference type="EMBL" id="BPLR01002800">
    <property type="protein sequence ID" value="GIX77893.1"/>
    <property type="molecule type" value="Genomic_DNA"/>
</dbReference>
<dbReference type="AlphaFoldDB" id="A0AAV4MZV0"/>
<sequence>MISVYMQRWWRHHSLDIMQKDSRRFPKSPMLAGPGGWPRGPLHSETHYHRYSFARNISDLLFYLRPTSVTIVAYVCHRPVPIMLHSENALYHPSHVPQLNT</sequence>
<protein>
    <submittedName>
        <fullName evidence="1">Uncharacterized protein</fullName>
    </submittedName>
</protein>
<accession>A0AAV4MZV0</accession>
<reference evidence="1 2" key="1">
    <citation type="submission" date="2021-06" db="EMBL/GenBank/DDBJ databases">
        <title>Caerostris extrusa draft genome.</title>
        <authorList>
            <person name="Kono N."/>
            <person name="Arakawa K."/>
        </authorList>
    </citation>
    <scope>NUCLEOTIDE SEQUENCE [LARGE SCALE GENOMIC DNA]</scope>
</reference>
<proteinExistence type="predicted"/>
<dbReference type="Proteomes" id="UP001054945">
    <property type="component" value="Unassembled WGS sequence"/>
</dbReference>
<gene>
    <name evidence="1" type="ORF">CEXT_265571</name>
</gene>
<evidence type="ECO:0000313" key="1">
    <source>
        <dbReference type="EMBL" id="GIX77893.1"/>
    </source>
</evidence>
<keyword evidence="2" id="KW-1185">Reference proteome</keyword>
<comment type="caution">
    <text evidence="1">The sequence shown here is derived from an EMBL/GenBank/DDBJ whole genome shotgun (WGS) entry which is preliminary data.</text>
</comment>